<keyword evidence="7 9" id="KW-0460">Magnesium</keyword>
<dbReference type="AlphaFoldDB" id="A0A3A2ZPD3"/>
<evidence type="ECO:0000256" key="2">
    <source>
        <dbReference type="ARBA" id="ARBA00012647"/>
    </source>
</evidence>
<dbReference type="InterPro" id="IPR018299">
    <property type="entry name" value="Alkaline_phosphatase_AS"/>
</dbReference>
<dbReference type="PANTHER" id="PTHR11596">
    <property type="entry name" value="ALKALINE PHOSPHATASE"/>
    <property type="match status" value="1"/>
</dbReference>
<feature type="active site" description="Phosphoserine intermediate" evidence="8">
    <location>
        <position position="89"/>
    </location>
</feature>
<dbReference type="EMBL" id="MVGC01000077">
    <property type="protein sequence ID" value="RJE24540.1"/>
    <property type="molecule type" value="Genomic_DNA"/>
</dbReference>
<dbReference type="InterPro" id="IPR001952">
    <property type="entry name" value="Alkaline_phosphatase"/>
</dbReference>
<feature type="binding site" evidence="9">
    <location>
        <position position="422"/>
    </location>
    <ligand>
        <name>Zn(2+)</name>
        <dbReference type="ChEBI" id="CHEBI:29105"/>
        <label>2</label>
    </ligand>
</feature>
<feature type="binding site" evidence="9">
    <location>
        <position position="282"/>
    </location>
    <ligand>
        <name>Mg(2+)</name>
        <dbReference type="ChEBI" id="CHEBI:18420"/>
    </ligand>
</feature>
<feature type="binding site" evidence="9">
    <location>
        <position position="140"/>
    </location>
    <ligand>
        <name>Mg(2+)</name>
        <dbReference type="ChEBI" id="CHEBI:18420"/>
    </ligand>
</feature>
<feature type="binding site" evidence="9">
    <location>
        <position position="37"/>
    </location>
    <ligand>
        <name>Zn(2+)</name>
        <dbReference type="ChEBI" id="CHEBI:29105"/>
        <label>2</label>
    </ligand>
</feature>
<dbReference type="CDD" id="cd16012">
    <property type="entry name" value="ALP"/>
    <property type="match status" value="1"/>
</dbReference>
<dbReference type="PROSITE" id="PS00123">
    <property type="entry name" value="ALKALINE_PHOSPHATASE"/>
    <property type="match status" value="1"/>
</dbReference>
<keyword evidence="4 9" id="KW-0479">Metal-binding</keyword>
<evidence type="ECO:0000256" key="3">
    <source>
        <dbReference type="ARBA" id="ARBA00022553"/>
    </source>
</evidence>
<dbReference type="OrthoDB" id="7392499at2759"/>
<comment type="catalytic activity">
    <reaction evidence="11">
        <text>a phosphate monoester + H2O = an alcohol + phosphate</text>
        <dbReference type="Rhea" id="RHEA:15017"/>
        <dbReference type="ChEBI" id="CHEBI:15377"/>
        <dbReference type="ChEBI" id="CHEBI:30879"/>
        <dbReference type="ChEBI" id="CHEBI:43474"/>
        <dbReference type="ChEBI" id="CHEBI:67140"/>
        <dbReference type="EC" id="3.1.3.1"/>
    </reaction>
</comment>
<evidence type="ECO:0000256" key="7">
    <source>
        <dbReference type="ARBA" id="ARBA00022842"/>
    </source>
</evidence>
<gene>
    <name evidence="13" type="ORF">PHISCL_03127</name>
</gene>
<feature type="chain" id="PRO_5017382766" description="Alkaline phosphatase" evidence="12">
    <location>
        <begin position="19"/>
        <end position="495"/>
    </location>
</feature>
<comment type="similarity">
    <text evidence="1 10">Belongs to the alkaline phosphatase family.</text>
</comment>
<protein>
    <recommendedName>
        <fullName evidence="2 11">Alkaline phosphatase</fullName>
        <ecNumber evidence="2 11">3.1.3.1</ecNumber>
    </recommendedName>
</protein>
<feature type="binding site" evidence="9">
    <location>
        <position position="142"/>
    </location>
    <ligand>
        <name>Mg(2+)</name>
        <dbReference type="ChEBI" id="CHEBI:18420"/>
    </ligand>
</feature>
<evidence type="ECO:0000256" key="1">
    <source>
        <dbReference type="ARBA" id="ARBA00005984"/>
    </source>
</evidence>
<keyword evidence="6 9" id="KW-0862">Zinc</keyword>
<dbReference type="Gene3D" id="1.10.1200.140">
    <property type="entry name" value="Alkaline phosphatase, crown domain"/>
    <property type="match status" value="1"/>
</dbReference>
<evidence type="ECO:0000256" key="6">
    <source>
        <dbReference type="ARBA" id="ARBA00022833"/>
    </source>
</evidence>
<evidence type="ECO:0000313" key="13">
    <source>
        <dbReference type="EMBL" id="RJE24540.1"/>
    </source>
</evidence>
<evidence type="ECO:0000256" key="8">
    <source>
        <dbReference type="PIRSR" id="PIRSR601952-1"/>
    </source>
</evidence>
<dbReference type="STRING" id="2070753.A0A3A2ZPD3"/>
<proteinExistence type="inferred from homology"/>
<dbReference type="PANTHER" id="PTHR11596:SF5">
    <property type="entry name" value="ALKALINE PHOSPHATASE"/>
    <property type="match status" value="1"/>
</dbReference>
<feature type="binding site" evidence="9">
    <location>
        <position position="329"/>
    </location>
    <ligand>
        <name>Zn(2+)</name>
        <dbReference type="ChEBI" id="CHEBI:29105"/>
        <label>2</label>
    </ligand>
</feature>
<dbReference type="GO" id="GO:0046872">
    <property type="term" value="F:metal ion binding"/>
    <property type="evidence" value="ECO:0007669"/>
    <property type="project" value="UniProtKB-KW"/>
</dbReference>
<comment type="caution">
    <text evidence="13">The sequence shown here is derived from an EMBL/GenBank/DDBJ whole genome shotgun (WGS) entry which is preliminary data.</text>
</comment>
<organism evidence="13 14">
    <name type="scientific">Aspergillus sclerotialis</name>
    <dbReference type="NCBI Taxonomy" id="2070753"/>
    <lineage>
        <taxon>Eukaryota</taxon>
        <taxon>Fungi</taxon>
        <taxon>Dikarya</taxon>
        <taxon>Ascomycota</taxon>
        <taxon>Pezizomycotina</taxon>
        <taxon>Eurotiomycetes</taxon>
        <taxon>Eurotiomycetidae</taxon>
        <taxon>Eurotiales</taxon>
        <taxon>Aspergillaceae</taxon>
        <taxon>Aspergillus</taxon>
        <taxon>Aspergillus subgen. Polypaecilum</taxon>
    </lineage>
</organism>
<dbReference type="GO" id="GO:0004035">
    <property type="term" value="F:alkaline phosphatase activity"/>
    <property type="evidence" value="ECO:0007669"/>
    <property type="project" value="UniProtKB-EC"/>
</dbReference>
<dbReference type="Pfam" id="PF00245">
    <property type="entry name" value="Alk_phosphatase"/>
    <property type="match status" value="1"/>
</dbReference>
<dbReference type="SUPFAM" id="SSF53649">
    <property type="entry name" value="Alkaline phosphatase-like"/>
    <property type="match status" value="1"/>
</dbReference>
<feature type="binding site" evidence="9">
    <location>
        <position position="37"/>
    </location>
    <ligand>
        <name>Mg(2+)</name>
        <dbReference type="ChEBI" id="CHEBI:18420"/>
    </ligand>
</feature>
<keyword evidence="14" id="KW-1185">Reference proteome</keyword>
<dbReference type="InterPro" id="IPR017850">
    <property type="entry name" value="Alkaline_phosphatase_core_sf"/>
</dbReference>
<dbReference type="PRINTS" id="PR00113">
    <property type="entry name" value="ALKPHPHTASE"/>
</dbReference>
<reference evidence="14" key="1">
    <citation type="submission" date="2017-02" db="EMBL/GenBank/DDBJ databases">
        <authorList>
            <person name="Tafer H."/>
            <person name="Lopandic K."/>
        </authorList>
    </citation>
    <scope>NUCLEOTIDE SEQUENCE [LARGE SCALE GENOMIC DNA]</scope>
    <source>
        <strain evidence="14">CBS 366.77</strain>
    </source>
</reference>
<accession>A0A3A2ZPD3</accession>
<dbReference type="SMART" id="SM00098">
    <property type="entry name" value="alkPPc"/>
    <property type="match status" value="1"/>
</dbReference>
<feature type="binding site" evidence="9">
    <location>
        <position position="287"/>
    </location>
    <ligand>
        <name>Zn(2+)</name>
        <dbReference type="ChEBI" id="CHEBI:29105"/>
        <label>2</label>
    </ligand>
</feature>
<evidence type="ECO:0000256" key="12">
    <source>
        <dbReference type="SAM" id="SignalP"/>
    </source>
</evidence>
<dbReference type="EC" id="3.1.3.1" evidence="2 11"/>
<evidence type="ECO:0000256" key="11">
    <source>
        <dbReference type="RuleBase" id="RU003947"/>
    </source>
</evidence>
<feature type="binding site" evidence="9">
    <location>
        <position position="330"/>
    </location>
    <ligand>
        <name>Zn(2+)</name>
        <dbReference type="ChEBI" id="CHEBI:29105"/>
        <label>2</label>
    </ligand>
</feature>
<dbReference type="GO" id="GO:0000329">
    <property type="term" value="C:fungal-type vacuole membrane"/>
    <property type="evidence" value="ECO:0007669"/>
    <property type="project" value="TreeGrafter"/>
</dbReference>
<dbReference type="InterPro" id="IPR042085">
    <property type="entry name" value="Ap_crown"/>
</dbReference>
<evidence type="ECO:0000313" key="14">
    <source>
        <dbReference type="Proteomes" id="UP000266188"/>
    </source>
</evidence>
<dbReference type="Proteomes" id="UP000266188">
    <property type="component" value="Unassembled WGS sequence"/>
</dbReference>
<comment type="cofactor">
    <cofactor evidence="9">
        <name>Zn(2+)</name>
        <dbReference type="ChEBI" id="CHEBI:29105"/>
    </cofactor>
    <text evidence="9">Binds 2 Zn(2+) ions.</text>
</comment>
<evidence type="ECO:0000256" key="10">
    <source>
        <dbReference type="RuleBase" id="RU003946"/>
    </source>
</evidence>
<keyword evidence="12" id="KW-0732">Signal</keyword>
<evidence type="ECO:0000256" key="4">
    <source>
        <dbReference type="ARBA" id="ARBA00022723"/>
    </source>
</evidence>
<dbReference type="Gene3D" id="3.40.720.10">
    <property type="entry name" value="Alkaline Phosphatase, subunit A"/>
    <property type="match status" value="1"/>
</dbReference>
<comment type="cofactor">
    <cofactor evidence="9">
        <name>Mg(2+)</name>
        <dbReference type="ChEBI" id="CHEBI:18420"/>
    </cofactor>
    <text evidence="9">Binds 1 Mg(2+) ion.</text>
</comment>
<name>A0A3A2ZPD3_9EURO</name>
<feature type="signal peptide" evidence="12">
    <location>
        <begin position="1"/>
        <end position="18"/>
    </location>
</feature>
<keyword evidence="3" id="KW-0597">Phosphoprotein</keyword>
<feature type="binding site" evidence="9">
    <location>
        <position position="291"/>
    </location>
    <ligand>
        <name>Zn(2+)</name>
        <dbReference type="ChEBI" id="CHEBI:29105"/>
        <label>2</label>
    </ligand>
</feature>
<sequence length="495" mass="53473">MRCNYLFSGLALSAFAYAGPVCPRDDAIKNFIYIVPDGYGPASQTMARDFTSLMNGAKADAPVSISLPADELVIGNVRTCSSDSLITDSAASATAFACGVKTNNGVIALDEDGKPVGSILEAAKLDGLKTGLVVTSRITHATPAGYSAHVPDRDLENTIAEHQIGYSHPMGSVVDILMGGGRCHFLPQSDENSCRNDDIDLLSWANDQGFNTLTDLDGFKALNNGSDAKLPYIGLFNDDHMQYELDREPSKEPALHEMVTTALNSLKEATSSSQKGYFLMIEASRIDHAGHANDAAGHLHEVLEYNKVMDLVRSWINNHPDTIMLSAADHECGGLTLNGFNPLPLKDVSSTTTVLEKKFEAYDGDSPADYLKNTILPAYGITNATEDEIEDLVELKGTGKFGMSLGHMLAERAGVHWSTGDHTAVDVTLFGHAAGKRVLELKGEMAGNWDNTQLPGYIEKTLGVDIKDATKELRKNGVDWVPKTTMAKRDHTHKD</sequence>
<evidence type="ECO:0000256" key="9">
    <source>
        <dbReference type="PIRSR" id="PIRSR601952-2"/>
    </source>
</evidence>
<keyword evidence="5 11" id="KW-0378">Hydrolase</keyword>
<evidence type="ECO:0000256" key="5">
    <source>
        <dbReference type="ARBA" id="ARBA00022801"/>
    </source>
</evidence>